<accession>A0A7R9Q6F2</accession>
<dbReference type="PANTHER" id="PTHR12661:SF5">
    <property type="entry name" value="SUPPRESSOR OF SWI4 1 HOMOLOG"/>
    <property type="match status" value="1"/>
</dbReference>
<feature type="non-terminal residue" evidence="3">
    <location>
        <position position="1"/>
    </location>
</feature>
<gene>
    <name evidence="3" type="ORF">OSB1V03_LOCUS14434</name>
</gene>
<evidence type="ECO:0000313" key="3">
    <source>
        <dbReference type="EMBL" id="CAD7634038.1"/>
    </source>
</evidence>
<protein>
    <recommendedName>
        <fullName evidence="2">Brix domain-containing protein</fullName>
    </recommendedName>
</protein>
<organism evidence="3">
    <name type="scientific">Medioppia subpectinata</name>
    <dbReference type="NCBI Taxonomy" id="1979941"/>
    <lineage>
        <taxon>Eukaryota</taxon>
        <taxon>Metazoa</taxon>
        <taxon>Ecdysozoa</taxon>
        <taxon>Arthropoda</taxon>
        <taxon>Chelicerata</taxon>
        <taxon>Arachnida</taxon>
        <taxon>Acari</taxon>
        <taxon>Acariformes</taxon>
        <taxon>Sarcoptiformes</taxon>
        <taxon>Oribatida</taxon>
        <taxon>Brachypylina</taxon>
        <taxon>Oppioidea</taxon>
        <taxon>Oppiidae</taxon>
        <taxon>Medioppia</taxon>
    </lineage>
</organism>
<dbReference type="Pfam" id="PF04427">
    <property type="entry name" value="Brix"/>
    <property type="match status" value="1"/>
</dbReference>
<dbReference type="InterPro" id="IPR007109">
    <property type="entry name" value="Brix"/>
</dbReference>
<keyword evidence="4" id="KW-1185">Reference proteome</keyword>
<evidence type="ECO:0000259" key="2">
    <source>
        <dbReference type="PROSITE" id="PS50833"/>
    </source>
</evidence>
<dbReference type="EMBL" id="OC868419">
    <property type="protein sequence ID" value="CAD7634038.1"/>
    <property type="molecule type" value="Genomic_DNA"/>
</dbReference>
<dbReference type="GO" id="GO:0006364">
    <property type="term" value="P:rRNA processing"/>
    <property type="evidence" value="ECO:0007669"/>
    <property type="project" value="InterPro"/>
</dbReference>
<sequence>MGKRKRKSKKGSKAGGEEPESVTKAPHSFVIKRGKVGKNVNELLHNFRQVLEPFTAMSLKIKRYNVVKDFVHIASSLNVTHLVIFTKTVKAAYLRLCRVPRGPTLTFKVVNYTLTKDVRSALKRPLVYSGLFQLSPLLVLNGFTGDEELRMKLMTSMWRNMLPSIDVNKVNLNTIRRCILLNYNPDTQLIDFRHYAIKVKPIGLSKPVRKLLSGRKIPDFGDCNDVTDIMADNNNAFTESEGEGDEVDAIRHITLSQKHSSRGNMVNEKSAIRLTELGPRLTLELMKIEDGIMAGEVLFHSLIKKTKAEALELKTKRQQKAHLKLSRKRQQELNVKRKMEAKNKS</sequence>
<dbReference type="OrthoDB" id="10261452at2759"/>
<dbReference type="InterPro" id="IPR045112">
    <property type="entry name" value="PPAN-like"/>
</dbReference>
<reference evidence="3" key="1">
    <citation type="submission" date="2020-11" db="EMBL/GenBank/DDBJ databases">
        <authorList>
            <person name="Tran Van P."/>
        </authorList>
    </citation>
    <scope>NUCLEOTIDE SEQUENCE</scope>
</reference>
<dbReference type="SMART" id="SM00879">
    <property type="entry name" value="Brix"/>
    <property type="match status" value="1"/>
</dbReference>
<dbReference type="GO" id="GO:0030687">
    <property type="term" value="C:preribosome, large subunit precursor"/>
    <property type="evidence" value="ECO:0007669"/>
    <property type="project" value="TreeGrafter"/>
</dbReference>
<dbReference type="GO" id="GO:0019843">
    <property type="term" value="F:rRNA binding"/>
    <property type="evidence" value="ECO:0007669"/>
    <property type="project" value="InterPro"/>
</dbReference>
<proteinExistence type="predicted"/>
<name>A0A7R9Q6F2_9ACAR</name>
<dbReference type="PROSITE" id="PS50833">
    <property type="entry name" value="BRIX"/>
    <property type="match status" value="1"/>
</dbReference>
<feature type="compositionally biased region" description="Basic residues" evidence="1">
    <location>
        <begin position="317"/>
        <end position="328"/>
    </location>
</feature>
<dbReference type="AlphaFoldDB" id="A0A7R9Q6F2"/>
<evidence type="ECO:0000256" key="1">
    <source>
        <dbReference type="SAM" id="MobiDB-lite"/>
    </source>
</evidence>
<feature type="region of interest" description="Disordered" evidence="1">
    <location>
        <begin position="1"/>
        <end position="23"/>
    </location>
</feature>
<feature type="region of interest" description="Disordered" evidence="1">
    <location>
        <begin position="317"/>
        <end position="345"/>
    </location>
</feature>
<feature type="compositionally biased region" description="Basic residues" evidence="1">
    <location>
        <begin position="1"/>
        <end position="12"/>
    </location>
</feature>
<dbReference type="Proteomes" id="UP000759131">
    <property type="component" value="Unassembled WGS sequence"/>
</dbReference>
<feature type="compositionally biased region" description="Basic and acidic residues" evidence="1">
    <location>
        <begin position="329"/>
        <end position="345"/>
    </location>
</feature>
<feature type="domain" description="Brix" evidence="2">
    <location>
        <begin position="26"/>
        <end position="294"/>
    </location>
</feature>
<evidence type="ECO:0000313" key="4">
    <source>
        <dbReference type="Proteomes" id="UP000759131"/>
    </source>
</evidence>
<dbReference type="GO" id="GO:0000027">
    <property type="term" value="P:ribosomal large subunit assembly"/>
    <property type="evidence" value="ECO:0007669"/>
    <property type="project" value="TreeGrafter"/>
</dbReference>
<dbReference type="EMBL" id="CAJPIZ010013844">
    <property type="protein sequence ID" value="CAG2114468.1"/>
    <property type="molecule type" value="Genomic_DNA"/>
</dbReference>
<dbReference type="PANTHER" id="PTHR12661">
    <property type="entry name" value="PETER PAN-RELATED"/>
    <property type="match status" value="1"/>
</dbReference>